<feature type="transmembrane region" description="Helical" evidence="5">
    <location>
        <begin position="88"/>
        <end position="109"/>
    </location>
</feature>
<feature type="transmembrane region" description="Helical" evidence="5">
    <location>
        <begin position="139"/>
        <end position="158"/>
    </location>
</feature>
<feature type="transmembrane region" description="Helical" evidence="5">
    <location>
        <begin position="284"/>
        <end position="302"/>
    </location>
</feature>
<dbReference type="InterPro" id="IPR010096">
    <property type="entry name" value="NADH-Q_OxRdtase_suN/2"/>
</dbReference>
<gene>
    <name evidence="8" type="ORF">UFOPK1906_00690</name>
    <name evidence="7" type="ORF">UFOPK3331_00657</name>
</gene>
<proteinExistence type="inferred from homology"/>
<evidence type="ECO:0000256" key="4">
    <source>
        <dbReference type="ARBA" id="ARBA00023136"/>
    </source>
</evidence>
<dbReference type="EMBL" id="CAESAL010000016">
    <property type="protein sequence ID" value="CAB4336931.1"/>
    <property type="molecule type" value="Genomic_DNA"/>
</dbReference>
<evidence type="ECO:0000256" key="1">
    <source>
        <dbReference type="ARBA" id="ARBA00004141"/>
    </source>
</evidence>
<dbReference type="HAMAP" id="MF_00445">
    <property type="entry name" value="NDH1_NuoN_1"/>
    <property type="match status" value="1"/>
</dbReference>
<reference evidence="7" key="1">
    <citation type="submission" date="2020-05" db="EMBL/GenBank/DDBJ databases">
        <authorList>
            <person name="Chiriac C."/>
            <person name="Salcher M."/>
            <person name="Ghai R."/>
            <person name="Kavagutti S V."/>
        </authorList>
    </citation>
    <scope>NUCLEOTIDE SEQUENCE</scope>
</reference>
<keyword evidence="2 5" id="KW-0812">Transmembrane</keyword>
<dbReference type="EMBL" id="CAEZVC010000031">
    <property type="protein sequence ID" value="CAB4620029.1"/>
    <property type="molecule type" value="Genomic_DNA"/>
</dbReference>
<dbReference type="PANTHER" id="PTHR22773">
    <property type="entry name" value="NADH DEHYDROGENASE"/>
    <property type="match status" value="1"/>
</dbReference>
<dbReference type="GO" id="GO:0042773">
    <property type="term" value="P:ATP synthesis coupled electron transport"/>
    <property type="evidence" value="ECO:0007669"/>
    <property type="project" value="InterPro"/>
</dbReference>
<feature type="transmembrane region" description="Helical" evidence="5">
    <location>
        <begin position="20"/>
        <end position="39"/>
    </location>
</feature>
<feature type="transmembrane region" description="Helical" evidence="5">
    <location>
        <begin position="464"/>
        <end position="485"/>
    </location>
</feature>
<evidence type="ECO:0000256" key="3">
    <source>
        <dbReference type="ARBA" id="ARBA00022989"/>
    </source>
</evidence>
<dbReference type="PRINTS" id="PR01434">
    <property type="entry name" value="NADHDHGNASE5"/>
</dbReference>
<dbReference type="AlphaFoldDB" id="A0A6J5Z2S1"/>
<feature type="transmembrane region" description="Helical" evidence="5">
    <location>
        <begin position="343"/>
        <end position="364"/>
    </location>
</feature>
<dbReference type="GO" id="GO:0008137">
    <property type="term" value="F:NADH dehydrogenase (ubiquinone) activity"/>
    <property type="evidence" value="ECO:0007669"/>
    <property type="project" value="InterPro"/>
</dbReference>
<feature type="transmembrane region" description="Helical" evidence="5">
    <location>
        <begin position="116"/>
        <end position="133"/>
    </location>
</feature>
<feature type="transmembrane region" description="Helical" evidence="5">
    <location>
        <begin position="170"/>
        <end position="203"/>
    </location>
</feature>
<sequence>MLAQLLTFAWNAPSVDYHALAPEIIVAATIVVLIVLDAFTGERSRWASSSVAGIGLLVALIPIATLAYDGVDRVMFGGGFVVDNYALILQALFLVAGYVVILLSTNYIAEGDYHEGEYYTLLLSSILGMMVMASARDLISIFIALELVSIPAYMLAAWRKRDQKSNEAGLKYYLMGVFASAILLYGMSLIFGITGSTLLVVIGAELGSYVSSQPIITLGIAFVLIGFAFKVSAVPFHQWAPDTYEGAPTPVTSFLAVASKAAGFVAILNVLFIGFYGRHDVWEPLMWVLAALSMTVGNLIALRQTNVVRMLAYSGIAQAGYILAPLAVAGATLGTGGEALRSIVVYLLIYAGMNLGAFAVVLAVSRKTRSGDIKSFGGLFSYAPTLTVCMTIFLFSLAGIPPAAGWFAKLSIFSSLTSAGTASGYILAVIVGLNSVIAFGYYGRLIRVMWMDEAPDGDRTPIKVPASLSFALIITVAVTLVWGVFPGALTHFTDQVNLFSLLR</sequence>
<keyword evidence="4 5" id="KW-0472">Membrane</keyword>
<feature type="transmembrane region" description="Helical" evidence="5">
    <location>
        <begin position="424"/>
        <end position="443"/>
    </location>
</feature>
<dbReference type="NCBIfam" id="TIGR01770">
    <property type="entry name" value="NDH_I_N"/>
    <property type="match status" value="1"/>
</dbReference>
<keyword evidence="3 5" id="KW-1133">Transmembrane helix</keyword>
<dbReference type="Pfam" id="PF00361">
    <property type="entry name" value="Proton_antipo_M"/>
    <property type="match status" value="1"/>
</dbReference>
<dbReference type="InterPro" id="IPR001750">
    <property type="entry name" value="ND/Mrp_TM"/>
</dbReference>
<feature type="transmembrane region" description="Helical" evidence="5">
    <location>
        <begin position="254"/>
        <end position="278"/>
    </location>
</feature>
<evidence type="ECO:0000259" key="6">
    <source>
        <dbReference type="Pfam" id="PF00361"/>
    </source>
</evidence>
<feature type="domain" description="NADH:quinone oxidoreductase/Mrp antiporter transmembrane" evidence="6">
    <location>
        <begin position="135"/>
        <end position="429"/>
    </location>
</feature>
<feature type="transmembrane region" description="Helical" evidence="5">
    <location>
        <begin position="215"/>
        <end position="233"/>
    </location>
</feature>
<protein>
    <submittedName>
        <fullName evidence="7">Unannotated protein</fullName>
    </submittedName>
</protein>
<feature type="transmembrane region" description="Helical" evidence="5">
    <location>
        <begin position="376"/>
        <end position="404"/>
    </location>
</feature>
<evidence type="ECO:0000256" key="5">
    <source>
        <dbReference type="SAM" id="Phobius"/>
    </source>
</evidence>
<feature type="transmembrane region" description="Helical" evidence="5">
    <location>
        <begin position="51"/>
        <end position="68"/>
    </location>
</feature>
<accession>A0A6J5Z2S1</accession>
<evidence type="ECO:0000313" key="7">
    <source>
        <dbReference type="EMBL" id="CAB4336931.1"/>
    </source>
</evidence>
<evidence type="ECO:0000313" key="8">
    <source>
        <dbReference type="EMBL" id="CAB4620029.1"/>
    </source>
</evidence>
<name>A0A6J5Z2S1_9ZZZZ</name>
<organism evidence="7">
    <name type="scientific">freshwater metagenome</name>
    <dbReference type="NCBI Taxonomy" id="449393"/>
    <lineage>
        <taxon>unclassified sequences</taxon>
        <taxon>metagenomes</taxon>
        <taxon>ecological metagenomes</taxon>
    </lineage>
</organism>
<dbReference type="GO" id="GO:0016020">
    <property type="term" value="C:membrane"/>
    <property type="evidence" value="ECO:0007669"/>
    <property type="project" value="UniProtKB-SubCell"/>
</dbReference>
<comment type="subcellular location">
    <subcellularLocation>
        <location evidence="1">Membrane</location>
        <topology evidence="1">Multi-pass membrane protein</topology>
    </subcellularLocation>
</comment>
<feature type="transmembrane region" description="Helical" evidence="5">
    <location>
        <begin position="311"/>
        <end position="331"/>
    </location>
</feature>
<evidence type="ECO:0000256" key="2">
    <source>
        <dbReference type="ARBA" id="ARBA00022692"/>
    </source>
</evidence>